<dbReference type="GO" id="GO:0000287">
    <property type="term" value="F:magnesium ion binding"/>
    <property type="evidence" value="ECO:0007669"/>
    <property type="project" value="UniProtKB-UniRule"/>
</dbReference>
<keyword evidence="2 3" id="KW-0808">Transferase</keyword>
<feature type="binding site" evidence="3">
    <location>
        <position position="111"/>
    </location>
    <ligand>
        <name>anthranilate</name>
        <dbReference type="ChEBI" id="CHEBI:16567"/>
        <label>1</label>
    </ligand>
</feature>
<name>A0A2T0XT88_9BACT</name>
<evidence type="ECO:0000259" key="4">
    <source>
        <dbReference type="Pfam" id="PF00591"/>
    </source>
</evidence>
<feature type="domain" description="Glycosyl transferase family 3 N-terminal" evidence="5">
    <location>
        <begin position="4"/>
        <end position="65"/>
    </location>
</feature>
<comment type="cofactor">
    <cofactor evidence="3">
        <name>Mg(2+)</name>
        <dbReference type="ChEBI" id="CHEBI:18420"/>
    </cofactor>
    <text evidence="3">Binds 2 magnesium ions per monomer.</text>
</comment>
<organism evidence="6 7">
    <name type="scientific">Marinilabilia salmonicolor</name>
    <dbReference type="NCBI Taxonomy" id="989"/>
    <lineage>
        <taxon>Bacteria</taxon>
        <taxon>Pseudomonadati</taxon>
        <taxon>Bacteroidota</taxon>
        <taxon>Bacteroidia</taxon>
        <taxon>Marinilabiliales</taxon>
        <taxon>Marinilabiliaceae</taxon>
        <taxon>Marinilabilia</taxon>
    </lineage>
</organism>
<feature type="binding site" evidence="3">
    <location>
        <position position="92"/>
    </location>
    <ligand>
        <name>Mg(2+)</name>
        <dbReference type="ChEBI" id="CHEBI:18420"/>
        <label>1</label>
    </ligand>
</feature>
<keyword evidence="3" id="KW-0460">Magnesium</keyword>
<dbReference type="Gene3D" id="3.40.1030.10">
    <property type="entry name" value="Nucleoside phosphorylase/phosphoribosyltransferase catalytic domain"/>
    <property type="match status" value="1"/>
</dbReference>
<dbReference type="EC" id="2.4.2.18" evidence="3"/>
<comment type="function">
    <text evidence="3">Catalyzes the transfer of the phosphoribosyl group of 5-phosphorylribose-1-pyrophosphate (PRPP) to anthranilate to yield N-(5'-phosphoribosyl)-anthranilate (PRA).</text>
</comment>
<dbReference type="InterPro" id="IPR035902">
    <property type="entry name" value="Nuc_phospho_transferase"/>
</dbReference>
<dbReference type="InterPro" id="IPR005940">
    <property type="entry name" value="Anthranilate_Pribosyl_Tfrase"/>
</dbReference>
<dbReference type="Gene3D" id="1.20.970.10">
    <property type="entry name" value="Transferase, Pyrimidine Nucleoside Phosphorylase, Chain C"/>
    <property type="match status" value="1"/>
</dbReference>
<dbReference type="AlphaFoldDB" id="A0A2T0XT88"/>
<dbReference type="RefSeq" id="WP_106151450.1">
    <property type="nucleotide sequence ID" value="NZ_PVTS01000001.1"/>
</dbReference>
<comment type="caution">
    <text evidence="6">The sequence shown here is derived from an EMBL/GenBank/DDBJ whole genome shotgun (WGS) entry which is preliminary data.</text>
</comment>
<feature type="binding site" evidence="3">
    <location>
        <begin position="83"/>
        <end position="84"/>
    </location>
    <ligand>
        <name>5-phospho-alpha-D-ribose 1-diphosphate</name>
        <dbReference type="ChEBI" id="CHEBI:58017"/>
    </ligand>
</feature>
<evidence type="ECO:0000256" key="1">
    <source>
        <dbReference type="ARBA" id="ARBA00022676"/>
    </source>
</evidence>
<comment type="subunit">
    <text evidence="3">Homodimer.</text>
</comment>
<dbReference type="GO" id="GO:0005829">
    <property type="term" value="C:cytosol"/>
    <property type="evidence" value="ECO:0007669"/>
    <property type="project" value="TreeGrafter"/>
</dbReference>
<protein>
    <recommendedName>
        <fullName evidence="3">Anthranilate phosphoribosyltransferase</fullName>
        <ecNumber evidence="3">2.4.2.18</ecNumber>
    </recommendedName>
</protein>
<feature type="domain" description="Glycosyl transferase family 3" evidence="4">
    <location>
        <begin position="74"/>
        <end position="321"/>
    </location>
</feature>
<keyword evidence="3" id="KW-0057">Aromatic amino acid biosynthesis</keyword>
<feature type="binding site" evidence="3">
    <location>
        <position position="120"/>
    </location>
    <ligand>
        <name>5-phospho-alpha-D-ribose 1-diphosphate</name>
        <dbReference type="ChEBI" id="CHEBI:58017"/>
    </ligand>
</feature>
<feature type="binding site" evidence="3">
    <location>
        <position position="80"/>
    </location>
    <ligand>
        <name>anthranilate</name>
        <dbReference type="ChEBI" id="CHEBI:16567"/>
        <label>1</label>
    </ligand>
</feature>
<keyword evidence="3" id="KW-0479">Metal-binding</keyword>
<comment type="catalytic activity">
    <reaction evidence="3">
        <text>N-(5-phospho-beta-D-ribosyl)anthranilate + diphosphate = 5-phospho-alpha-D-ribose 1-diphosphate + anthranilate</text>
        <dbReference type="Rhea" id="RHEA:11768"/>
        <dbReference type="ChEBI" id="CHEBI:16567"/>
        <dbReference type="ChEBI" id="CHEBI:18277"/>
        <dbReference type="ChEBI" id="CHEBI:33019"/>
        <dbReference type="ChEBI" id="CHEBI:58017"/>
        <dbReference type="EC" id="2.4.2.18"/>
    </reaction>
</comment>
<dbReference type="NCBIfam" id="TIGR01245">
    <property type="entry name" value="trpD"/>
    <property type="match status" value="1"/>
</dbReference>
<dbReference type="SUPFAM" id="SSF47648">
    <property type="entry name" value="Nucleoside phosphorylase/phosphoribosyltransferase N-terminal domain"/>
    <property type="match status" value="1"/>
</dbReference>
<keyword evidence="3" id="KW-0028">Amino-acid biosynthesis</keyword>
<feature type="binding site" evidence="3">
    <location>
        <position position="80"/>
    </location>
    <ligand>
        <name>5-phospho-alpha-D-ribose 1-diphosphate</name>
        <dbReference type="ChEBI" id="CHEBI:58017"/>
    </ligand>
</feature>
<dbReference type="UniPathway" id="UPA00035">
    <property type="reaction ID" value="UER00041"/>
</dbReference>
<feature type="binding site" evidence="3">
    <location>
        <position position="88"/>
    </location>
    <ligand>
        <name>5-phospho-alpha-D-ribose 1-diphosphate</name>
        <dbReference type="ChEBI" id="CHEBI:58017"/>
    </ligand>
</feature>
<feature type="binding site" evidence="3">
    <location>
        <position position="224"/>
    </location>
    <ligand>
        <name>Mg(2+)</name>
        <dbReference type="ChEBI" id="CHEBI:18420"/>
        <label>2</label>
    </ligand>
</feature>
<comment type="similarity">
    <text evidence="3">Belongs to the anthranilate phosphoribosyltransferase family.</text>
</comment>
<evidence type="ECO:0000313" key="6">
    <source>
        <dbReference type="EMBL" id="RCW36106.1"/>
    </source>
</evidence>
<dbReference type="OrthoDB" id="9806430at2"/>
<dbReference type="HAMAP" id="MF_00211">
    <property type="entry name" value="TrpD"/>
    <property type="match status" value="1"/>
</dbReference>
<dbReference type="SUPFAM" id="SSF52418">
    <property type="entry name" value="Nucleoside phosphorylase/phosphoribosyltransferase catalytic domain"/>
    <property type="match status" value="1"/>
</dbReference>
<evidence type="ECO:0000313" key="7">
    <source>
        <dbReference type="Proteomes" id="UP000252733"/>
    </source>
</evidence>
<dbReference type="Proteomes" id="UP000252733">
    <property type="component" value="Unassembled WGS sequence"/>
</dbReference>
<dbReference type="Pfam" id="PF02885">
    <property type="entry name" value="Glycos_trans_3N"/>
    <property type="match status" value="1"/>
</dbReference>
<reference evidence="6 7" key="1">
    <citation type="submission" date="2018-07" db="EMBL/GenBank/DDBJ databases">
        <title>Freshwater and sediment microbial communities from various areas in North America, analyzing microbe dynamics in response to fracking.</title>
        <authorList>
            <person name="Lamendella R."/>
        </authorList>
    </citation>
    <scope>NUCLEOTIDE SEQUENCE [LARGE SCALE GENOMIC DNA]</scope>
    <source>
        <strain evidence="6 7">160A</strain>
    </source>
</reference>
<proteinExistence type="inferred from homology"/>
<evidence type="ECO:0000259" key="5">
    <source>
        <dbReference type="Pfam" id="PF02885"/>
    </source>
</evidence>
<keyword evidence="7" id="KW-1185">Reference proteome</keyword>
<dbReference type="Pfam" id="PF00591">
    <property type="entry name" value="Glycos_transf_3"/>
    <property type="match status" value="1"/>
</dbReference>
<dbReference type="EMBL" id="QPIZ01000009">
    <property type="protein sequence ID" value="RCW36106.1"/>
    <property type="molecule type" value="Genomic_DNA"/>
</dbReference>
<comment type="pathway">
    <text evidence="3">Amino-acid biosynthesis; L-tryptophan biosynthesis; L-tryptophan from chorismate: step 2/5.</text>
</comment>
<feature type="binding site" evidence="3">
    <location>
        <begin position="90"/>
        <end position="93"/>
    </location>
    <ligand>
        <name>5-phospho-alpha-D-ribose 1-diphosphate</name>
        <dbReference type="ChEBI" id="CHEBI:58017"/>
    </ligand>
</feature>
<keyword evidence="3" id="KW-0822">Tryptophan biosynthesis</keyword>
<feature type="binding site" evidence="3">
    <location>
        <position position="225"/>
    </location>
    <ligand>
        <name>Mg(2+)</name>
        <dbReference type="ChEBI" id="CHEBI:18420"/>
        <label>2</label>
    </ligand>
</feature>
<accession>A0A2T0XT88</accession>
<dbReference type="GO" id="GO:0000162">
    <property type="term" value="P:L-tryptophan biosynthetic process"/>
    <property type="evidence" value="ECO:0007669"/>
    <property type="project" value="UniProtKB-UniRule"/>
</dbReference>
<gene>
    <name evidence="3" type="primary">trpD</name>
    <name evidence="6" type="ORF">DFO77_10970</name>
</gene>
<dbReference type="PANTHER" id="PTHR43285:SF2">
    <property type="entry name" value="ANTHRANILATE PHOSPHORIBOSYLTRANSFERASE"/>
    <property type="match status" value="1"/>
</dbReference>
<dbReference type="InterPro" id="IPR017459">
    <property type="entry name" value="Glycosyl_Trfase_fam3_N_dom"/>
</dbReference>
<feature type="binding site" evidence="3">
    <location>
        <position position="166"/>
    </location>
    <ligand>
        <name>anthranilate</name>
        <dbReference type="ChEBI" id="CHEBI:16567"/>
        <label>2</label>
    </ligand>
</feature>
<dbReference type="PANTHER" id="PTHR43285">
    <property type="entry name" value="ANTHRANILATE PHOSPHORIBOSYLTRANSFERASE"/>
    <property type="match status" value="1"/>
</dbReference>
<sequence>MLQPTLKRLFEYNTLSKAEAKEVLVNITRENYSKSEVVAFLSVFMMRPVTVEELSGFRDGLLEQCKHVDLSDFQTIDMCGTGGDGKNTFNISTLASLVVAGAGYKVAKHGNTGVSSACGSSNVMEYLGYKFTNDNELLKRQIDQSGICFLHAPLFHPAMKAVGPIRRELGIKTFFNMLGPMVNPAHPQFQLVGVFSLELARIYQYIYQQSTTKFSIVHSIDGYDEVSLTDAFKVISHKGEKLLKSEDINLPPNRPEDIFGGNTVEESASIFKKVMAGEGTPAQKNAVLANAALAINTMDEQLTFEQCLQKATDSLEGGKAAATFKKLLEII</sequence>
<dbReference type="InterPro" id="IPR000312">
    <property type="entry name" value="Glycosyl_Trfase_fam3"/>
</dbReference>
<feature type="binding site" evidence="3">
    <location>
        <position position="225"/>
    </location>
    <ligand>
        <name>Mg(2+)</name>
        <dbReference type="ChEBI" id="CHEBI:18420"/>
        <label>1</label>
    </ligand>
</feature>
<keyword evidence="1 3" id="KW-0328">Glycosyltransferase</keyword>
<comment type="caution">
    <text evidence="3">Lacks conserved residue(s) required for the propagation of feature annotation.</text>
</comment>
<dbReference type="GO" id="GO:0004048">
    <property type="term" value="F:anthranilate phosphoribosyltransferase activity"/>
    <property type="evidence" value="ECO:0007669"/>
    <property type="project" value="UniProtKB-UniRule"/>
</dbReference>
<feature type="binding site" evidence="3">
    <location>
        <begin position="108"/>
        <end position="116"/>
    </location>
    <ligand>
        <name>5-phospho-alpha-D-ribose 1-diphosphate</name>
        <dbReference type="ChEBI" id="CHEBI:58017"/>
    </ligand>
</feature>
<evidence type="ECO:0000256" key="2">
    <source>
        <dbReference type="ARBA" id="ARBA00022679"/>
    </source>
</evidence>
<evidence type="ECO:0000256" key="3">
    <source>
        <dbReference type="HAMAP-Rule" id="MF_00211"/>
    </source>
</evidence>
<dbReference type="STRING" id="1168289.GCA_000259075_01492"/>
<dbReference type="InterPro" id="IPR036320">
    <property type="entry name" value="Glycosyl_Trfase_fam3_N_dom_sf"/>
</dbReference>